<dbReference type="RefSeq" id="WP_196200221.1">
    <property type="nucleotide sequence ID" value="NZ_JADPUN010000080.1"/>
</dbReference>
<organism evidence="2 3">
    <name type="scientific">Plantactinospora alkalitolerans</name>
    <dbReference type="NCBI Taxonomy" id="2789879"/>
    <lineage>
        <taxon>Bacteria</taxon>
        <taxon>Bacillati</taxon>
        <taxon>Actinomycetota</taxon>
        <taxon>Actinomycetes</taxon>
        <taxon>Micromonosporales</taxon>
        <taxon>Micromonosporaceae</taxon>
        <taxon>Plantactinospora</taxon>
    </lineage>
</organism>
<feature type="region of interest" description="Disordered" evidence="1">
    <location>
        <begin position="99"/>
        <end position="127"/>
    </location>
</feature>
<dbReference type="EMBL" id="JADPUN010000080">
    <property type="protein sequence ID" value="MBF9128570.1"/>
    <property type="molecule type" value="Genomic_DNA"/>
</dbReference>
<gene>
    <name evidence="2" type="ORF">I0C86_06150</name>
</gene>
<evidence type="ECO:0000313" key="3">
    <source>
        <dbReference type="Proteomes" id="UP000638560"/>
    </source>
</evidence>
<feature type="compositionally biased region" description="Basic and acidic residues" evidence="1">
    <location>
        <begin position="99"/>
        <end position="121"/>
    </location>
</feature>
<evidence type="ECO:0000313" key="2">
    <source>
        <dbReference type="EMBL" id="MBF9128570.1"/>
    </source>
</evidence>
<name>A0ABS0GQV0_9ACTN</name>
<keyword evidence="3" id="KW-1185">Reference proteome</keyword>
<accession>A0ABS0GQV0</accession>
<evidence type="ECO:0000256" key="1">
    <source>
        <dbReference type="SAM" id="MobiDB-lite"/>
    </source>
</evidence>
<sequence>MTAIVAVASCSGLGDSPEERAESGVITAEIQEALAQRPEVVRVEVGYQNNISNSASASVTATLKAGADFDPFLDEAVRLVWLSKLDPLGSIRASAIDAEDIHRGTTRHLNPDDKAELERKYGPRPPG</sequence>
<dbReference type="Proteomes" id="UP000638560">
    <property type="component" value="Unassembled WGS sequence"/>
</dbReference>
<reference evidence="2 3" key="1">
    <citation type="submission" date="2020-11" db="EMBL/GenBank/DDBJ databases">
        <title>A novel isolate from a Black sea contaminated sediment with potential to produce alkanes: Plantactinospora alkalitolerans sp. nov.</title>
        <authorList>
            <person name="Carro L."/>
            <person name="Veyisoglu A."/>
            <person name="Guven K."/>
            <person name="Schumann P."/>
            <person name="Klenk H.-P."/>
            <person name="Sahin N."/>
        </authorList>
    </citation>
    <scope>NUCLEOTIDE SEQUENCE [LARGE SCALE GENOMIC DNA]</scope>
    <source>
        <strain evidence="2 3">S1510</strain>
    </source>
</reference>
<proteinExistence type="predicted"/>
<protein>
    <submittedName>
        <fullName evidence="2">Uncharacterized protein</fullName>
    </submittedName>
</protein>
<comment type="caution">
    <text evidence="2">The sequence shown here is derived from an EMBL/GenBank/DDBJ whole genome shotgun (WGS) entry which is preliminary data.</text>
</comment>